<dbReference type="PANTHER" id="PTHR30625:SF3">
    <property type="entry name" value="TOL-PAL SYSTEM PROTEIN TOLQ"/>
    <property type="match status" value="1"/>
</dbReference>
<evidence type="ECO:0000313" key="11">
    <source>
        <dbReference type="Proteomes" id="UP001595904"/>
    </source>
</evidence>
<reference evidence="11" key="1">
    <citation type="journal article" date="2019" name="Int. J. Syst. Evol. Microbiol.">
        <title>The Global Catalogue of Microorganisms (GCM) 10K type strain sequencing project: providing services to taxonomists for standard genome sequencing and annotation.</title>
        <authorList>
            <consortium name="The Broad Institute Genomics Platform"/>
            <consortium name="The Broad Institute Genome Sequencing Center for Infectious Disease"/>
            <person name="Wu L."/>
            <person name="Ma J."/>
        </authorList>
    </citation>
    <scope>NUCLEOTIDE SEQUENCE [LARGE SCALE GENOMIC DNA]</scope>
    <source>
        <strain evidence="11">CGMCC 1.10759</strain>
    </source>
</reference>
<name>A0ABV8T529_9GAMM</name>
<dbReference type="PANTHER" id="PTHR30625">
    <property type="entry name" value="PROTEIN TOLQ"/>
    <property type="match status" value="1"/>
</dbReference>
<dbReference type="Pfam" id="PF10102">
    <property type="entry name" value="DUF2341"/>
    <property type="match status" value="1"/>
</dbReference>
<organism evidence="10 11">
    <name type="scientific">Steroidobacter flavus</name>
    <dbReference type="NCBI Taxonomy" id="1842136"/>
    <lineage>
        <taxon>Bacteria</taxon>
        <taxon>Pseudomonadati</taxon>
        <taxon>Pseudomonadota</taxon>
        <taxon>Gammaproteobacteria</taxon>
        <taxon>Steroidobacterales</taxon>
        <taxon>Steroidobacteraceae</taxon>
        <taxon>Steroidobacter</taxon>
    </lineage>
</organism>
<evidence type="ECO:0000256" key="1">
    <source>
        <dbReference type="ARBA" id="ARBA00004651"/>
    </source>
</evidence>
<dbReference type="Gene3D" id="2.60.120.200">
    <property type="match status" value="1"/>
</dbReference>
<dbReference type="InterPro" id="IPR050790">
    <property type="entry name" value="ExbB/TolQ_transport"/>
</dbReference>
<feature type="transmembrane region" description="Helical" evidence="7">
    <location>
        <begin position="519"/>
        <end position="552"/>
    </location>
</feature>
<keyword evidence="11" id="KW-1185">Reference proteome</keyword>
<feature type="domain" description="MotA/TolQ/ExbB proton channel" evidence="8">
    <location>
        <begin position="480"/>
        <end position="598"/>
    </location>
</feature>
<protein>
    <submittedName>
        <fullName evidence="10">DUF2341 domain-containing protein</fullName>
    </submittedName>
</protein>
<evidence type="ECO:0000256" key="3">
    <source>
        <dbReference type="ARBA" id="ARBA00022692"/>
    </source>
</evidence>
<gene>
    <name evidence="10" type="ORF">ACFPN2_32445</name>
</gene>
<feature type="domain" description="DUF2341" evidence="9">
    <location>
        <begin position="70"/>
        <end position="155"/>
    </location>
</feature>
<evidence type="ECO:0000256" key="6">
    <source>
        <dbReference type="RuleBase" id="RU004057"/>
    </source>
</evidence>
<evidence type="ECO:0000259" key="9">
    <source>
        <dbReference type="Pfam" id="PF10102"/>
    </source>
</evidence>
<feature type="transmembrane region" description="Helical" evidence="7">
    <location>
        <begin position="558"/>
        <end position="584"/>
    </location>
</feature>
<comment type="subcellular location">
    <subcellularLocation>
        <location evidence="1">Cell membrane</location>
        <topology evidence="1">Multi-pass membrane protein</topology>
    </subcellularLocation>
    <subcellularLocation>
        <location evidence="6">Membrane</location>
        <topology evidence="6">Multi-pass membrane protein</topology>
    </subcellularLocation>
</comment>
<sequence length="617" mass="65756">MKKTIALLILGLLGLPHACWAWWNEDWNFRTQITLDPGRLAVPPGESLTRVPLLVRLHEGNFAFLDARSDGTDLRFVAADDQTPLNYHIETFDGVASLAYIWVDVPTIEPGKPQHIWLYYGNEQATGVSNAPATYDGETALVYHFNETAGPPRDQTANGNNAVSSTAMPSFEALIRQGAQFNGNMHVRIAPSASLSLPAGAPLTWTAWIKPEAERPQARSVVFTKLSAAGETSPARLLIGLDQNRPFVRVVDAAGNAQEAIAPSPVQSQSWLHLAVVASDSIRLYVNGIEAAVLAAKLPELGGESTIGADSQTLAAAGLHPVAPSSSSGFIGSLDELSMSNAPRTPQSLAFAAATQGRDASFISFAPKAEIRGDWFSGGYFTILLGAVTVDGWVVIALLGVMLLISVFVIWSRLDYVSRVDNANKGFLREFQELYLSLARQKQSGNLGVQPIPTTPAAAKLADSSIFRIYGTGAAEIEQRIAMATALAPFSIDSQTAESLRAALDSAQIREQQLLNKQMVFLTIAISGGPFLGLLGTVVGVMITFASIAAAGDVNVNAIAPGVAAALMATVAGLAVAIPALFAYNYLTTRIGNITAEMAVFANEFVSKMTELYRRQS</sequence>
<keyword evidence="5 7" id="KW-0472">Membrane</keyword>
<dbReference type="RefSeq" id="WP_380604501.1">
    <property type="nucleotide sequence ID" value="NZ_JBHSDU010000015.1"/>
</dbReference>
<evidence type="ECO:0000256" key="2">
    <source>
        <dbReference type="ARBA" id="ARBA00022475"/>
    </source>
</evidence>
<keyword evidence="3 7" id="KW-0812">Transmembrane</keyword>
<evidence type="ECO:0000256" key="5">
    <source>
        <dbReference type="ARBA" id="ARBA00023136"/>
    </source>
</evidence>
<proteinExistence type="inferred from homology"/>
<evidence type="ECO:0000256" key="7">
    <source>
        <dbReference type="SAM" id="Phobius"/>
    </source>
</evidence>
<keyword evidence="6" id="KW-0653">Protein transport</keyword>
<keyword evidence="2" id="KW-1003">Cell membrane</keyword>
<dbReference type="Pfam" id="PF13385">
    <property type="entry name" value="Laminin_G_3"/>
    <property type="match status" value="1"/>
</dbReference>
<dbReference type="Pfam" id="PF01618">
    <property type="entry name" value="MotA_ExbB"/>
    <property type="match status" value="1"/>
</dbReference>
<dbReference type="SUPFAM" id="SSF49899">
    <property type="entry name" value="Concanavalin A-like lectins/glucanases"/>
    <property type="match status" value="1"/>
</dbReference>
<dbReference type="EMBL" id="JBHSDU010000015">
    <property type="protein sequence ID" value="MFC4313829.1"/>
    <property type="molecule type" value="Genomic_DNA"/>
</dbReference>
<dbReference type="InterPro" id="IPR018765">
    <property type="entry name" value="DUF2341"/>
</dbReference>
<dbReference type="InterPro" id="IPR013320">
    <property type="entry name" value="ConA-like_dom_sf"/>
</dbReference>
<evidence type="ECO:0000256" key="4">
    <source>
        <dbReference type="ARBA" id="ARBA00022989"/>
    </source>
</evidence>
<keyword evidence="6" id="KW-0813">Transport</keyword>
<dbReference type="InterPro" id="IPR002898">
    <property type="entry name" value="MotA_ExbB_proton_chnl"/>
</dbReference>
<comment type="similarity">
    <text evidence="6">Belongs to the exbB/tolQ family.</text>
</comment>
<comment type="caution">
    <text evidence="10">The sequence shown here is derived from an EMBL/GenBank/DDBJ whole genome shotgun (WGS) entry which is preliminary data.</text>
</comment>
<keyword evidence="4 7" id="KW-1133">Transmembrane helix</keyword>
<feature type="transmembrane region" description="Helical" evidence="7">
    <location>
        <begin position="392"/>
        <end position="411"/>
    </location>
</feature>
<evidence type="ECO:0000259" key="8">
    <source>
        <dbReference type="Pfam" id="PF01618"/>
    </source>
</evidence>
<accession>A0ABV8T529</accession>
<evidence type="ECO:0000313" key="10">
    <source>
        <dbReference type="EMBL" id="MFC4313829.1"/>
    </source>
</evidence>
<dbReference type="Proteomes" id="UP001595904">
    <property type="component" value="Unassembled WGS sequence"/>
</dbReference>